<feature type="zinc finger region" description="C3H1-type" evidence="6">
    <location>
        <begin position="183"/>
        <end position="210"/>
    </location>
</feature>
<dbReference type="Proteomes" id="UP000813463">
    <property type="component" value="Chromosome 1"/>
</dbReference>
<accession>A0A9R0JBV0</accession>
<dbReference type="SUPFAM" id="SSF54928">
    <property type="entry name" value="RNA-binding domain, RBD"/>
    <property type="match status" value="1"/>
</dbReference>
<dbReference type="KEGG" id="soe:110803007"/>
<dbReference type="InterPro" id="IPR036855">
    <property type="entry name" value="Znf_CCCH_sf"/>
</dbReference>
<dbReference type="GO" id="GO:0008270">
    <property type="term" value="F:zinc ion binding"/>
    <property type="evidence" value="ECO:0007669"/>
    <property type="project" value="UniProtKB-KW"/>
</dbReference>
<reference evidence="11" key="2">
    <citation type="submission" date="2025-08" db="UniProtKB">
        <authorList>
            <consortium name="RefSeq"/>
        </authorList>
    </citation>
    <scope>IDENTIFICATION</scope>
    <source>
        <tissue evidence="11">Leaf</tissue>
    </source>
</reference>
<keyword evidence="2 6" id="KW-0863">Zinc-finger</keyword>
<dbReference type="Gene3D" id="4.10.1000.10">
    <property type="entry name" value="Zinc finger, CCCH-type"/>
    <property type="match status" value="1"/>
</dbReference>
<organism evidence="10 11">
    <name type="scientific">Spinacia oleracea</name>
    <name type="common">Spinach</name>
    <dbReference type="NCBI Taxonomy" id="3562"/>
    <lineage>
        <taxon>Eukaryota</taxon>
        <taxon>Viridiplantae</taxon>
        <taxon>Streptophyta</taxon>
        <taxon>Embryophyta</taxon>
        <taxon>Tracheophyta</taxon>
        <taxon>Spermatophyta</taxon>
        <taxon>Magnoliopsida</taxon>
        <taxon>eudicotyledons</taxon>
        <taxon>Gunneridae</taxon>
        <taxon>Pentapetalae</taxon>
        <taxon>Caryophyllales</taxon>
        <taxon>Chenopodiaceae</taxon>
        <taxon>Chenopodioideae</taxon>
        <taxon>Anserineae</taxon>
        <taxon>Spinacia</taxon>
    </lineage>
</organism>
<dbReference type="Pfam" id="PF18044">
    <property type="entry name" value="zf-CCCH_4"/>
    <property type="match status" value="1"/>
</dbReference>
<dbReference type="GeneID" id="110803007"/>
<reference evidence="10" key="1">
    <citation type="journal article" date="2021" name="Nat. Commun.">
        <title>Genomic analyses provide insights into spinach domestication and the genetic basis of agronomic traits.</title>
        <authorList>
            <person name="Cai X."/>
            <person name="Sun X."/>
            <person name="Xu C."/>
            <person name="Sun H."/>
            <person name="Wang X."/>
            <person name="Ge C."/>
            <person name="Zhang Z."/>
            <person name="Wang Q."/>
            <person name="Fei Z."/>
            <person name="Jiao C."/>
            <person name="Wang Q."/>
        </authorList>
    </citation>
    <scope>NUCLEOTIDE SEQUENCE [LARGE SCALE GENOMIC DNA]</scope>
    <source>
        <strain evidence="10">cv. Varoflay</strain>
    </source>
</reference>
<evidence type="ECO:0000256" key="3">
    <source>
        <dbReference type="ARBA" id="ARBA00022833"/>
    </source>
</evidence>
<keyword evidence="1 6" id="KW-0479">Metal-binding</keyword>
<feature type="compositionally biased region" description="Basic and acidic residues" evidence="7">
    <location>
        <begin position="161"/>
        <end position="176"/>
    </location>
</feature>
<keyword evidence="10" id="KW-1185">Reference proteome</keyword>
<dbReference type="RefSeq" id="XP_021864153.2">
    <property type="nucleotide sequence ID" value="XM_022008461.2"/>
</dbReference>
<evidence type="ECO:0000313" key="11">
    <source>
        <dbReference type="RefSeq" id="XP_021864153.2"/>
    </source>
</evidence>
<dbReference type="PANTHER" id="PTHR45880:SF1">
    <property type="entry name" value="RNA-BINDING MOTIF PROTEIN, X-LINKED 2"/>
    <property type="match status" value="1"/>
</dbReference>
<name>A0A9R0JBV0_SPIOL</name>
<evidence type="ECO:0000256" key="2">
    <source>
        <dbReference type="ARBA" id="ARBA00022771"/>
    </source>
</evidence>
<keyword evidence="3 6" id="KW-0862">Zinc</keyword>
<protein>
    <submittedName>
        <fullName evidence="11">Zinc finger CCCH domain-containing protein 42</fullName>
    </submittedName>
</protein>
<dbReference type="InterPro" id="IPR000571">
    <property type="entry name" value="Znf_CCCH"/>
</dbReference>
<evidence type="ECO:0000256" key="6">
    <source>
        <dbReference type="PROSITE-ProRule" id="PRU00723"/>
    </source>
</evidence>
<keyword evidence="4 5" id="KW-0694">RNA-binding</keyword>
<dbReference type="Gene3D" id="3.30.70.330">
    <property type="match status" value="1"/>
</dbReference>
<evidence type="ECO:0000256" key="1">
    <source>
        <dbReference type="ARBA" id="ARBA00022723"/>
    </source>
</evidence>
<dbReference type="Pfam" id="PF00642">
    <property type="entry name" value="zf-CCCH"/>
    <property type="match status" value="1"/>
</dbReference>
<evidence type="ECO:0000256" key="5">
    <source>
        <dbReference type="PROSITE-ProRule" id="PRU00176"/>
    </source>
</evidence>
<feature type="domain" description="RRM" evidence="8">
    <location>
        <begin position="36"/>
        <end position="114"/>
    </location>
</feature>
<feature type="region of interest" description="Disordered" evidence="7">
    <location>
        <begin position="161"/>
        <end position="180"/>
    </location>
</feature>
<feature type="domain" description="C3H1-type" evidence="9">
    <location>
        <begin position="130"/>
        <end position="157"/>
    </location>
</feature>
<evidence type="ECO:0000313" key="10">
    <source>
        <dbReference type="Proteomes" id="UP000813463"/>
    </source>
</evidence>
<dbReference type="InterPro" id="IPR035979">
    <property type="entry name" value="RBD_domain_sf"/>
</dbReference>
<dbReference type="PANTHER" id="PTHR45880">
    <property type="entry name" value="RNA-BINDING MOTIF PROTEIN, X-LINKED 2"/>
    <property type="match status" value="1"/>
</dbReference>
<dbReference type="CDD" id="cd12411">
    <property type="entry name" value="RRM_ist3_like"/>
    <property type="match status" value="1"/>
</dbReference>
<evidence type="ECO:0000256" key="4">
    <source>
        <dbReference type="ARBA" id="ARBA00022884"/>
    </source>
</evidence>
<dbReference type="InterPro" id="IPR041367">
    <property type="entry name" value="Znf-CCCH_4"/>
</dbReference>
<feature type="domain" description="C3H1-type" evidence="9">
    <location>
        <begin position="183"/>
        <end position="210"/>
    </location>
</feature>
<dbReference type="PROSITE" id="PS50103">
    <property type="entry name" value="ZF_C3H1"/>
    <property type="match status" value="2"/>
</dbReference>
<dbReference type="InterPro" id="IPR012677">
    <property type="entry name" value="Nucleotide-bd_a/b_plait_sf"/>
</dbReference>
<dbReference type="Gene3D" id="3.30.1370.210">
    <property type="match status" value="1"/>
</dbReference>
<dbReference type="AlphaFoldDB" id="A0A9R0JBV0"/>
<dbReference type="SMART" id="SM00356">
    <property type="entry name" value="ZnF_C3H1"/>
    <property type="match status" value="2"/>
</dbReference>
<dbReference type="PROSITE" id="PS50102">
    <property type="entry name" value="RRM"/>
    <property type="match status" value="1"/>
</dbReference>
<dbReference type="InterPro" id="IPR051847">
    <property type="entry name" value="RNA_proc/Spliceosome_comp"/>
</dbReference>
<dbReference type="Pfam" id="PF00076">
    <property type="entry name" value="RRM_1"/>
    <property type="match status" value="1"/>
</dbReference>
<sequence length="388" mass="45311">MNPLTLVKRIQSINAKEADLGISDEASWHAKYKDSAYVFVGGIPYDLTEGDLLAVFAQYGEIVDVNLVRDKSTGKSKGFAFVAYEDQRSTTLAVDNLNGAQISGRTIRVDHVANYKKKQEEDEEEERQKREERGVCRAFQKGECKYGDSCKFSHDEQRAADTGWGHEEDKKSKWANDKSSYPRVERGVCRGFQRGDCKYGEACKFSHDEQRAADTGGGHEEDRRSKWANDKFDDRSKDNKRSRDVPPSHGPERKRLDAYDGRSSRGKDNIKIAHKKNDDGFSDVQDTRDRGKRSEYKEDRDKRTVERSSRYESESKSRDDYDRREEKRPRRHDSQTNVRDTRDEKDRDRDREKRSSNNRDSSPQRHRDRDDGDHHRARRDEDYHRSRR</sequence>
<evidence type="ECO:0000256" key="7">
    <source>
        <dbReference type="SAM" id="MobiDB-lite"/>
    </source>
</evidence>
<evidence type="ECO:0000259" key="9">
    <source>
        <dbReference type="PROSITE" id="PS50103"/>
    </source>
</evidence>
<dbReference type="GO" id="GO:0071013">
    <property type="term" value="C:catalytic step 2 spliceosome"/>
    <property type="evidence" value="ECO:0007669"/>
    <property type="project" value="TreeGrafter"/>
</dbReference>
<feature type="zinc finger region" description="C3H1-type" evidence="6">
    <location>
        <begin position="130"/>
        <end position="157"/>
    </location>
</feature>
<feature type="region of interest" description="Disordered" evidence="7">
    <location>
        <begin position="209"/>
        <end position="388"/>
    </location>
</feature>
<dbReference type="SMART" id="SM00360">
    <property type="entry name" value="RRM"/>
    <property type="match status" value="1"/>
</dbReference>
<dbReference type="GO" id="GO:0000398">
    <property type="term" value="P:mRNA splicing, via spliceosome"/>
    <property type="evidence" value="ECO:0000318"/>
    <property type="project" value="GO_Central"/>
</dbReference>
<dbReference type="GO" id="GO:0005686">
    <property type="term" value="C:U2 snRNP"/>
    <property type="evidence" value="ECO:0000318"/>
    <property type="project" value="GO_Central"/>
</dbReference>
<dbReference type="InterPro" id="IPR045844">
    <property type="entry name" value="RRM_Ist3-like"/>
</dbReference>
<dbReference type="GO" id="GO:0071011">
    <property type="term" value="C:precatalytic spliceosome"/>
    <property type="evidence" value="ECO:0000318"/>
    <property type="project" value="GO_Central"/>
</dbReference>
<dbReference type="SUPFAM" id="SSF90229">
    <property type="entry name" value="CCCH zinc finger"/>
    <property type="match status" value="2"/>
</dbReference>
<proteinExistence type="predicted"/>
<evidence type="ECO:0000259" key="8">
    <source>
        <dbReference type="PROSITE" id="PS50102"/>
    </source>
</evidence>
<dbReference type="GO" id="GO:0003723">
    <property type="term" value="F:RNA binding"/>
    <property type="evidence" value="ECO:0007669"/>
    <property type="project" value="UniProtKB-UniRule"/>
</dbReference>
<gene>
    <name evidence="11" type="primary">LOC110803007</name>
</gene>
<dbReference type="InterPro" id="IPR000504">
    <property type="entry name" value="RRM_dom"/>
</dbReference>